<evidence type="ECO:0000313" key="2">
    <source>
        <dbReference type="Proteomes" id="UP001552299"/>
    </source>
</evidence>
<protein>
    <submittedName>
        <fullName evidence="1">Uncharacterized protein</fullName>
    </submittedName>
</protein>
<comment type="caution">
    <text evidence="1">The sequence shown here is derived from an EMBL/GenBank/DDBJ whole genome shotgun (WGS) entry which is preliminary data.</text>
</comment>
<proteinExistence type="predicted"/>
<sequence length="143" mass="16242">MQRKIDLSSLSLSPCFSSLLCRSYTRAKKEIKYIPPRDTTLKKNEKEKLFGRPRSSAVSVWSAVTLNTLSTVCNALLFVFSPSELCSARTLRYTMPKSLGIQRQRVRERKGDVFLFCNLIHLKGALGRFVSLMEARHRLAGCL</sequence>
<name>A0ABD0UHQ5_DENTH</name>
<evidence type="ECO:0000313" key="1">
    <source>
        <dbReference type="EMBL" id="KAL0909881.1"/>
    </source>
</evidence>
<organism evidence="1 2">
    <name type="scientific">Dendrobium thyrsiflorum</name>
    <name type="common">Pinecone-like raceme dendrobium</name>
    <name type="synonym">Orchid</name>
    <dbReference type="NCBI Taxonomy" id="117978"/>
    <lineage>
        <taxon>Eukaryota</taxon>
        <taxon>Viridiplantae</taxon>
        <taxon>Streptophyta</taxon>
        <taxon>Embryophyta</taxon>
        <taxon>Tracheophyta</taxon>
        <taxon>Spermatophyta</taxon>
        <taxon>Magnoliopsida</taxon>
        <taxon>Liliopsida</taxon>
        <taxon>Asparagales</taxon>
        <taxon>Orchidaceae</taxon>
        <taxon>Epidendroideae</taxon>
        <taxon>Malaxideae</taxon>
        <taxon>Dendrobiinae</taxon>
        <taxon>Dendrobium</taxon>
    </lineage>
</organism>
<dbReference type="Proteomes" id="UP001552299">
    <property type="component" value="Unassembled WGS sequence"/>
</dbReference>
<reference evidence="1 2" key="1">
    <citation type="journal article" date="2024" name="Plant Biotechnol. J.">
        <title>Dendrobium thyrsiflorum genome and its molecular insights into genes involved in important horticultural traits.</title>
        <authorList>
            <person name="Chen B."/>
            <person name="Wang J.Y."/>
            <person name="Zheng P.J."/>
            <person name="Li K.L."/>
            <person name="Liang Y.M."/>
            <person name="Chen X.F."/>
            <person name="Zhang C."/>
            <person name="Zhao X."/>
            <person name="He X."/>
            <person name="Zhang G.Q."/>
            <person name="Liu Z.J."/>
            <person name="Xu Q."/>
        </authorList>
    </citation>
    <scope>NUCLEOTIDE SEQUENCE [LARGE SCALE GENOMIC DNA]</scope>
    <source>
        <strain evidence="1">GZMU011</strain>
    </source>
</reference>
<dbReference type="EMBL" id="JANQDX010000016">
    <property type="protein sequence ID" value="KAL0909881.1"/>
    <property type="molecule type" value="Genomic_DNA"/>
</dbReference>
<dbReference type="AlphaFoldDB" id="A0ABD0UHQ5"/>
<gene>
    <name evidence="1" type="ORF">M5K25_020790</name>
</gene>
<accession>A0ABD0UHQ5</accession>
<keyword evidence="2" id="KW-1185">Reference proteome</keyword>